<dbReference type="Proteomes" id="UP000220904">
    <property type="component" value="Unassembled WGS sequence"/>
</dbReference>
<dbReference type="Pfam" id="PF13154">
    <property type="entry name" value="DUF3991"/>
    <property type="match status" value="1"/>
</dbReference>
<accession>A0A2A7B2B0</accession>
<keyword evidence="3" id="KW-0413">Isomerase</keyword>
<dbReference type="AlphaFoldDB" id="A0A2A7B2B0"/>
<dbReference type="Pfam" id="PF13481">
    <property type="entry name" value="AAA_25"/>
    <property type="match status" value="1"/>
</dbReference>
<evidence type="ECO:0000313" key="4">
    <source>
        <dbReference type="Proteomes" id="UP000220904"/>
    </source>
</evidence>
<evidence type="ECO:0000256" key="1">
    <source>
        <dbReference type="SAM" id="MobiDB-lite"/>
    </source>
</evidence>
<dbReference type="EMBL" id="NOUV01000020">
    <property type="protein sequence ID" value="PDX85525.1"/>
    <property type="molecule type" value="Genomic_DNA"/>
</dbReference>
<dbReference type="Pfam" id="PF13155">
    <property type="entry name" value="Toprim_2"/>
    <property type="match status" value="1"/>
</dbReference>
<comment type="caution">
    <text evidence="3">The sequence shown here is derived from an EMBL/GenBank/DDBJ whole genome shotgun (WGS) entry which is preliminary data.</text>
</comment>
<dbReference type="RefSeq" id="WP_097793499.1">
    <property type="nucleotide sequence ID" value="NZ_NOUV01000020.1"/>
</dbReference>
<dbReference type="GO" id="GO:0006260">
    <property type="term" value="P:DNA replication"/>
    <property type="evidence" value="ECO:0007669"/>
    <property type="project" value="InterPro"/>
</dbReference>
<dbReference type="Gene3D" id="3.40.50.300">
    <property type="entry name" value="P-loop containing nucleotide triphosphate hydrolases"/>
    <property type="match status" value="1"/>
</dbReference>
<reference evidence="3 4" key="1">
    <citation type="journal article" date="2017" name="Front. Microbiol.">
        <title>New Insights into the Diversity of the Genus Faecalibacterium.</title>
        <authorList>
            <person name="Benevides L."/>
            <person name="Burman S."/>
            <person name="Martin R."/>
            <person name="Robert V."/>
            <person name="Thomas M."/>
            <person name="Miquel S."/>
            <person name="Chain F."/>
            <person name="Sokol H."/>
            <person name="Bermudez-Humaran L.G."/>
            <person name="Morrison M."/>
            <person name="Langella P."/>
            <person name="Azevedo V.A."/>
            <person name="Chatel J.M."/>
            <person name="Soares S."/>
        </authorList>
    </citation>
    <scope>NUCLEOTIDE SEQUENCE [LARGE SCALE GENOMIC DNA]</scope>
    <source>
        <strain evidence="3 4">AHMP21</strain>
    </source>
</reference>
<evidence type="ECO:0000313" key="3">
    <source>
        <dbReference type="EMBL" id="PDX85525.1"/>
    </source>
</evidence>
<dbReference type="InterPro" id="IPR036977">
    <property type="entry name" value="DNA_primase_Znf_CHC2"/>
</dbReference>
<dbReference type="SUPFAM" id="SSF56731">
    <property type="entry name" value="DNA primase core"/>
    <property type="match status" value="1"/>
</dbReference>
<gene>
    <name evidence="3" type="ORF">CHR60_13665</name>
</gene>
<feature type="domain" description="AAA+ ATPase" evidence="2">
    <location>
        <begin position="331"/>
        <end position="506"/>
    </location>
</feature>
<dbReference type="SUPFAM" id="SSF52540">
    <property type="entry name" value="P-loop containing nucleoside triphosphate hydrolases"/>
    <property type="match status" value="1"/>
</dbReference>
<protein>
    <submittedName>
        <fullName evidence="3">Topoisomerase</fullName>
    </submittedName>
</protein>
<dbReference type="Gene3D" id="3.40.1360.10">
    <property type="match status" value="1"/>
</dbReference>
<dbReference type="InterPro" id="IPR025054">
    <property type="entry name" value="DUF3991"/>
</dbReference>
<dbReference type="GO" id="GO:0008270">
    <property type="term" value="F:zinc ion binding"/>
    <property type="evidence" value="ECO:0007669"/>
    <property type="project" value="InterPro"/>
</dbReference>
<dbReference type="InterPro" id="IPR003593">
    <property type="entry name" value="AAA+_ATPase"/>
</dbReference>
<dbReference type="OrthoDB" id="9802530at2"/>
<dbReference type="SMART" id="SM00382">
    <property type="entry name" value="AAA"/>
    <property type="match status" value="1"/>
</dbReference>
<evidence type="ECO:0000259" key="2">
    <source>
        <dbReference type="SMART" id="SM00382"/>
    </source>
</evidence>
<dbReference type="GO" id="GO:0016853">
    <property type="term" value="F:isomerase activity"/>
    <property type="evidence" value="ECO:0007669"/>
    <property type="project" value="UniProtKB-KW"/>
</dbReference>
<dbReference type="InterPro" id="IPR027417">
    <property type="entry name" value="P-loop_NTPase"/>
</dbReference>
<organism evidence="3 4">
    <name type="scientific">Faecalibacterium prausnitzii</name>
    <dbReference type="NCBI Taxonomy" id="853"/>
    <lineage>
        <taxon>Bacteria</taxon>
        <taxon>Bacillati</taxon>
        <taxon>Bacillota</taxon>
        <taxon>Clostridia</taxon>
        <taxon>Eubacteriales</taxon>
        <taxon>Oscillospiraceae</taxon>
        <taxon>Faecalibacterium</taxon>
    </lineage>
</organism>
<dbReference type="GO" id="GO:0003677">
    <property type="term" value="F:DNA binding"/>
    <property type="evidence" value="ECO:0007669"/>
    <property type="project" value="InterPro"/>
</dbReference>
<feature type="region of interest" description="Disordered" evidence="1">
    <location>
        <begin position="82"/>
        <end position="111"/>
    </location>
</feature>
<proteinExistence type="predicted"/>
<name>A0A2A7B2B0_9FIRM</name>
<sequence length="633" mass="70157">MYYTQEQIDRANQADLVSFLQSQGEQLTRAGQEYRWKRHDSLTVRGNKWYRHSQSKGGGPVDFVMEFFGKSFTEAVELLTGEKGAAPPPDRPSPASFSDFRLPPRSPDNRTARNYLTAARHIDEDVSGFFLSNGDIYEEAAHHNAVFVGRDENGIPRYAHQRGTAGSFRLDVKGSDKAFNFCYRGEGERLFVFEAPVDLLSFLCLFKKGWQKQSYLSLGGVGEKALLRFLSDRPNIKTVFLCLDSDEAGNDACSRLAELVPECLTVHRLLPLYKDWNEVLQHRAEITDGKYLREAIYGLKEPPQEETVEIIRMSEVDTQTVEWLWKPYIPFGKVTIVQGNPGEGKTTFALRLAAACTTGGTLPGMKPMQPFQVIYQTAEDGLGDTVKPRLIEAAADLDRVLVIDEAKRELTLSDERIEKAIVQNGARLIILDPIQAYMGDKADMNKANEVRPIFRRLADVAERTGCAVILIGHLNKAAGGQSAYRGLGSIDFRAAARSVLLIGRVKREPNVRVIVHDKSSLAPEGKPVAFCLDPETGFSWIGEYDITADELLSGAGGNNATKTEQAERLILDLLADGKELASEDIVKAAAEAGISERTVQNAKRNMGGILGARRVGGQWYNFIKKKQPPEPAS</sequence>
<dbReference type="SUPFAM" id="SSF57783">
    <property type="entry name" value="Zinc beta-ribbon"/>
    <property type="match status" value="1"/>
</dbReference>
<dbReference type="Gene3D" id="3.90.580.10">
    <property type="entry name" value="Zinc finger, CHC2-type domain"/>
    <property type="match status" value="1"/>
</dbReference>